<keyword evidence="3" id="KW-1185">Reference proteome</keyword>
<gene>
    <name evidence="2" type="ORF">ABID21_003521</name>
</gene>
<comment type="caution">
    <text evidence="2">The sequence shown here is derived from an EMBL/GenBank/DDBJ whole genome shotgun (WGS) entry which is preliminary data.</text>
</comment>
<dbReference type="EMBL" id="JBEPLJ010000014">
    <property type="protein sequence ID" value="MET3587396.1"/>
    <property type="molecule type" value="Genomic_DNA"/>
</dbReference>
<reference evidence="2 3" key="1">
    <citation type="submission" date="2024-06" db="EMBL/GenBank/DDBJ databases">
        <title>Genomic Encyclopedia of Type Strains, Phase IV (KMG-IV): sequencing the most valuable type-strain genomes for metagenomic binning, comparative biology and taxonomic classification.</title>
        <authorList>
            <person name="Goeker M."/>
        </authorList>
    </citation>
    <scope>NUCLEOTIDE SEQUENCE [LARGE SCALE GENOMIC DNA]</scope>
    <source>
        <strain evidence="2 3">DSM 105042</strain>
    </source>
</reference>
<protein>
    <recommendedName>
        <fullName evidence="4">DUF2946 domain-containing protein</fullName>
    </recommendedName>
</protein>
<sequence length="124" mass="13429">MITRPWTWRKMLHTLCALMILSLGLGHQPVQAAVPLEAFSEQYRLPDGTFADICAVGHDDHDHGIHPTCEVCRLAASVALPTPAGDVGLPLDRVFLNNPLRIASLTLGFTALARPTSRGPPQTI</sequence>
<evidence type="ECO:0000313" key="3">
    <source>
        <dbReference type="Proteomes" id="UP001549031"/>
    </source>
</evidence>
<dbReference type="Proteomes" id="UP001549031">
    <property type="component" value="Unassembled WGS sequence"/>
</dbReference>
<evidence type="ECO:0008006" key="4">
    <source>
        <dbReference type="Google" id="ProtNLM"/>
    </source>
</evidence>
<evidence type="ECO:0000256" key="1">
    <source>
        <dbReference type="SAM" id="SignalP"/>
    </source>
</evidence>
<feature type="signal peptide" evidence="1">
    <location>
        <begin position="1"/>
        <end position="32"/>
    </location>
</feature>
<evidence type="ECO:0000313" key="2">
    <source>
        <dbReference type="EMBL" id="MET3587396.1"/>
    </source>
</evidence>
<feature type="chain" id="PRO_5046239270" description="DUF2946 domain-containing protein" evidence="1">
    <location>
        <begin position="33"/>
        <end position="124"/>
    </location>
</feature>
<keyword evidence="1" id="KW-0732">Signal</keyword>
<accession>A0ABV2HA22</accession>
<proteinExistence type="predicted"/>
<name>A0ABV2HA22_9HYPH</name>
<organism evidence="2 3">
    <name type="scientific">Pseudorhizobium tarimense</name>
    <dbReference type="NCBI Taxonomy" id="1079109"/>
    <lineage>
        <taxon>Bacteria</taxon>
        <taxon>Pseudomonadati</taxon>
        <taxon>Pseudomonadota</taxon>
        <taxon>Alphaproteobacteria</taxon>
        <taxon>Hyphomicrobiales</taxon>
        <taxon>Rhizobiaceae</taxon>
        <taxon>Rhizobium/Agrobacterium group</taxon>
        <taxon>Pseudorhizobium</taxon>
    </lineage>
</organism>